<dbReference type="AlphaFoldDB" id="A0A915L037"/>
<evidence type="ECO:0000313" key="2">
    <source>
        <dbReference type="WBParaSite" id="nRc.2.0.1.t44064-RA"/>
    </source>
</evidence>
<name>A0A915L037_ROMCU</name>
<evidence type="ECO:0000313" key="1">
    <source>
        <dbReference type="Proteomes" id="UP000887565"/>
    </source>
</evidence>
<organism evidence="1 2">
    <name type="scientific">Romanomermis culicivorax</name>
    <name type="common">Nematode worm</name>
    <dbReference type="NCBI Taxonomy" id="13658"/>
    <lineage>
        <taxon>Eukaryota</taxon>
        <taxon>Metazoa</taxon>
        <taxon>Ecdysozoa</taxon>
        <taxon>Nematoda</taxon>
        <taxon>Enoplea</taxon>
        <taxon>Dorylaimia</taxon>
        <taxon>Mermithida</taxon>
        <taxon>Mermithoidea</taxon>
        <taxon>Mermithidae</taxon>
        <taxon>Romanomermis</taxon>
    </lineage>
</organism>
<dbReference type="Proteomes" id="UP000887565">
    <property type="component" value="Unplaced"/>
</dbReference>
<proteinExistence type="predicted"/>
<reference evidence="2" key="1">
    <citation type="submission" date="2022-11" db="UniProtKB">
        <authorList>
            <consortium name="WormBaseParasite"/>
        </authorList>
    </citation>
    <scope>IDENTIFICATION</scope>
</reference>
<sequence length="89" mass="9903">MGILAVELGTSRWLLRSQRVIRHSNGGCGNKLLHLFSKGDQIRSTAMETISHTHQCELVSNPAKKQIQDDCDQIVPNIDEATEQPPLII</sequence>
<protein>
    <submittedName>
        <fullName evidence="2">Uncharacterized protein</fullName>
    </submittedName>
</protein>
<accession>A0A915L037</accession>
<dbReference type="WBParaSite" id="nRc.2.0.1.t44064-RA">
    <property type="protein sequence ID" value="nRc.2.0.1.t44064-RA"/>
    <property type="gene ID" value="nRc.2.0.1.g44064"/>
</dbReference>
<keyword evidence="1" id="KW-1185">Reference proteome</keyword>